<feature type="compositionally biased region" description="Basic and acidic residues" evidence="1">
    <location>
        <begin position="127"/>
        <end position="142"/>
    </location>
</feature>
<proteinExistence type="predicted"/>
<comment type="caution">
    <text evidence="3">The sequence shown here is derived from an EMBL/GenBank/DDBJ whole genome shotgun (WGS) entry which is preliminary data.</text>
</comment>
<dbReference type="RefSeq" id="WP_189440200.1">
    <property type="nucleotide sequence ID" value="NZ_BMXT01000001.1"/>
</dbReference>
<sequence length="167" mass="17886">MPDQQLPPCGIGGASVSGGPCSGTYTASQAGQDAFSQIDKAPVVSTLLSAGVIVAGVLFVLFMVRKVAGFFGGAPVYVGGEPGTMEYDDNFWAARGREANASVPDVEFSDDVSEADAEDDSQLDYDGDQRLLDAPDLEEKQGADMTDEEYDAMEWREEYRREHEGDA</sequence>
<accession>A0ABQ2ZPD1</accession>
<keyword evidence="4" id="KW-1185">Reference proteome</keyword>
<evidence type="ECO:0000313" key="3">
    <source>
        <dbReference type="EMBL" id="GGY20878.1"/>
    </source>
</evidence>
<evidence type="ECO:0000256" key="1">
    <source>
        <dbReference type="SAM" id="MobiDB-lite"/>
    </source>
</evidence>
<organism evidence="3 4">
    <name type="scientific">Rhodanobacter panaciterrae</name>
    <dbReference type="NCBI Taxonomy" id="490572"/>
    <lineage>
        <taxon>Bacteria</taxon>
        <taxon>Pseudomonadati</taxon>
        <taxon>Pseudomonadota</taxon>
        <taxon>Gammaproteobacteria</taxon>
        <taxon>Lysobacterales</taxon>
        <taxon>Rhodanobacteraceae</taxon>
        <taxon>Rhodanobacter</taxon>
    </lineage>
</organism>
<protein>
    <submittedName>
        <fullName evidence="3">Uncharacterized protein</fullName>
    </submittedName>
</protein>
<name>A0ABQ2ZPD1_9GAMM</name>
<dbReference type="EMBL" id="BMXT01000001">
    <property type="protein sequence ID" value="GGY20878.1"/>
    <property type="molecule type" value="Genomic_DNA"/>
</dbReference>
<evidence type="ECO:0000256" key="2">
    <source>
        <dbReference type="SAM" id="Phobius"/>
    </source>
</evidence>
<keyword evidence="2" id="KW-1133">Transmembrane helix</keyword>
<feature type="region of interest" description="Disordered" evidence="1">
    <location>
        <begin position="103"/>
        <end position="152"/>
    </location>
</feature>
<keyword evidence="2" id="KW-0812">Transmembrane</keyword>
<feature type="compositionally biased region" description="Acidic residues" evidence="1">
    <location>
        <begin position="107"/>
        <end position="126"/>
    </location>
</feature>
<keyword evidence="2" id="KW-0472">Membrane</keyword>
<gene>
    <name evidence="3" type="ORF">GCM10008098_11930</name>
</gene>
<evidence type="ECO:0000313" key="4">
    <source>
        <dbReference type="Proteomes" id="UP000621898"/>
    </source>
</evidence>
<dbReference type="Proteomes" id="UP000621898">
    <property type="component" value="Unassembled WGS sequence"/>
</dbReference>
<reference evidence="4" key="1">
    <citation type="journal article" date="2019" name="Int. J. Syst. Evol. Microbiol.">
        <title>The Global Catalogue of Microorganisms (GCM) 10K type strain sequencing project: providing services to taxonomists for standard genome sequencing and annotation.</title>
        <authorList>
            <consortium name="The Broad Institute Genomics Platform"/>
            <consortium name="The Broad Institute Genome Sequencing Center for Infectious Disease"/>
            <person name="Wu L."/>
            <person name="Ma J."/>
        </authorList>
    </citation>
    <scope>NUCLEOTIDE SEQUENCE [LARGE SCALE GENOMIC DNA]</scope>
    <source>
        <strain evidence="4">KCTC 22232</strain>
    </source>
</reference>
<feature type="transmembrane region" description="Helical" evidence="2">
    <location>
        <begin position="43"/>
        <end position="64"/>
    </location>
</feature>